<dbReference type="GeneID" id="5011201"/>
<evidence type="ECO:0000313" key="1">
    <source>
        <dbReference type="EMBL" id="CAK58019.1"/>
    </source>
</evidence>
<evidence type="ECO:0000313" key="2">
    <source>
        <dbReference type="Proteomes" id="UP000000600"/>
    </source>
</evidence>
<gene>
    <name evidence="1" type="ORF">GSPATT00029054001</name>
</gene>
<dbReference type="Gene3D" id="3.40.30.10">
    <property type="entry name" value="Glutaredoxin"/>
    <property type="match status" value="2"/>
</dbReference>
<dbReference type="AlphaFoldDB" id="A0BHK2"/>
<dbReference type="HOGENOM" id="CLU_326103_0_0_1"/>
<dbReference type="OrthoDB" id="301311at2759"/>
<dbReference type="KEGG" id="ptm:GSPATT00029054001"/>
<sequence length="850" mass="101219">MIIPEKHEKALIQEILTLLPQSIGVTQIKQHKINNVKNQYIQFIICRFQVSYLYQSSQRIPISQAFLFEEVSNKLKKFPLDKYVSNYLIESLHPYYDKDESFIGFPNLTLYEDGEFKSNQKLEVTNDILNVMIFWSINNWESVQLMKDLNTQIMNELREARILSINIDSDQEAWSQYILELENYNSYHFNPTHIAFNLQMKALRFTRFPHVVVLDKEQKVIVLENTSLQQIKDTLQKYAKSTNNLQTIDQQLQKLELQNSITLQYSKEDYKAIKEKIQTQVMDMVNAFFAEQDIVELRVIQKKNYFKDGSKVVIDRSKILICIEQNIKNDSKELHEEFQNYLTQVLGEQNYLVVRQSFRKYETEEQIVIREILNDFVSQFEVQIVPYQSEKHKIAWYHIKETFICQSNYEQKVKFNKELSIKEYKEIIDGIAPLLDAQEEENSKQYLNTLIEQLKSKRSMGDKFYPIDGFYNKDGKEILIEHQPQQMLVLIWLVPCVFIIMKLENFYKKLKDQYGDKLRFVYLGIEYNQEDIDLIYKFKPTSEFYYSKETPILAREKYEVKYFPVQMIIDQNGIIRQNGLFHKLENKIAFEFATHPYKKQQINQQIYFDQLEEFLFNQKIITKEMGTDKQFIYELDVHTNECQELIANCEYTIRQKSLFTLGQFHQSLQFHIPVDKLSIEQRLILSIDIRYPAIICDYCGVRLSRNDPQYFNFFKNQFYCCRCAERKDRLNKNYEIKDNLAFINTPITDVNELKDIDIFRFGKNIQPVDDHKTVQQYNCNGCKKSTNLGQDRYIVLNDQRGVYAPGGYSDFCTNCFAKIKSKAPEWKKFTDVNDNSVFLRITCFFGYNNF</sequence>
<protein>
    <recommendedName>
        <fullName evidence="3">Thioredoxin-like fold domain-containing protein</fullName>
    </recommendedName>
</protein>
<dbReference type="InterPro" id="IPR036249">
    <property type="entry name" value="Thioredoxin-like_sf"/>
</dbReference>
<dbReference type="SUPFAM" id="SSF52833">
    <property type="entry name" value="Thioredoxin-like"/>
    <property type="match status" value="1"/>
</dbReference>
<dbReference type="EMBL" id="CT867995">
    <property type="protein sequence ID" value="CAK58019.1"/>
    <property type="molecule type" value="Genomic_DNA"/>
</dbReference>
<dbReference type="OMA" id="LNVMIFW"/>
<dbReference type="RefSeq" id="XP_001425417.1">
    <property type="nucleotide sequence ID" value="XM_001425380.1"/>
</dbReference>
<name>A0BHK2_PARTE</name>
<dbReference type="Proteomes" id="UP000000600">
    <property type="component" value="Unassembled WGS sequence"/>
</dbReference>
<accession>A0BHK2</accession>
<keyword evidence="2" id="KW-1185">Reference proteome</keyword>
<reference evidence="1 2" key="1">
    <citation type="journal article" date="2006" name="Nature">
        <title>Global trends of whole-genome duplications revealed by the ciliate Paramecium tetraurelia.</title>
        <authorList>
            <consortium name="Genoscope"/>
            <person name="Aury J.-M."/>
            <person name="Jaillon O."/>
            <person name="Duret L."/>
            <person name="Noel B."/>
            <person name="Jubin C."/>
            <person name="Porcel B.M."/>
            <person name="Segurens B."/>
            <person name="Daubin V."/>
            <person name="Anthouard V."/>
            <person name="Aiach N."/>
            <person name="Arnaiz O."/>
            <person name="Billaut A."/>
            <person name="Beisson J."/>
            <person name="Blanc I."/>
            <person name="Bouhouche K."/>
            <person name="Camara F."/>
            <person name="Duharcourt S."/>
            <person name="Guigo R."/>
            <person name="Gogendeau D."/>
            <person name="Katinka M."/>
            <person name="Keller A.-M."/>
            <person name="Kissmehl R."/>
            <person name="Klotz C."/>
            <person name="Koll F."/>
            <person name="Le Moue A."/>
            <person name="Lepere C."/>
            <person name="Malinsky S."/>
            <person name="Nowacki M."/>
            <person name="Nowak J.K."/>
            <person name="Plattner H."/>
            <person name="Poulain J."/>
            <person name="Ruiz F."/>
            <person name="Serrano V."/>
            <person name="Zagulski M."/>
            <person name="Dessen P."/>
            <person name="Betermier M."/>
            <person name="Weissenbach J."/>
            <person name="Scarpelli C."/>
            <person name="Schachter V."/>
            <person name="Sperling L."/>
            <person name="Meyer E."/>
            <person name="Cohen J."/>
            <person name="Wincker P."/>
        </authorList>
    </citation>
    <scope>NUCLEOTIDE SEQUENCE [LARGE SCALE GENOMIC DNA]</scope>
    <source>
        <strain evidence="1 2">Stock d4-2</strain>
    </source>
</reference>
<organism evidence="1 2">
    <name type="scientific">Paramecium tetraurelia</name>
    <dbReference type="NCBI Taxonomy" id="5888"/>
    <lineage>
        <taxon>Eukaryota</taxon>
        <taxon>Sar</taxon>
        <taxon>Alveolata</taxon>
        <taxon>Ciliophora</taxon>
        <taxon>Intramacronucleata</taxon>
        <taxon>Oligohymenophorea</taxon>
        <taxon>Peniculida</taxon>
        <taxon>Parameciidae</taxon>
        <taxon>Paramecium</taxon>
    </lineage>
</organism>
<evidence type="ECO:0008006" key="3">
    <source>
        <dbReference type="Google" id="ProtNLM"/>
    </source>
</evidence>
<dbReference type="InParanoid" id="A0BHK2"/>
<proteinExistence type="predicted"/>